<comment type="caution">
    <text evidence="1">The sequence shown here is derived from an EMBL/GenBank/DDBJ whole genome shotgun (WGS) entry which is preliminary data.</text>
</comment>
<gene>
    <name evidence="1" type="ORF">GMARGA_LOCUS32118</name>
</gene>
<feature type="non-terminal residue" evidence="1">
    <location>
        <position position="1"/>
    </location>
</feature>
<evidence type="ECO:0000313" key="2">
    <source>
        <dbReference type="Proteomes" id="UP000789901"/>
    </source>
</evidence>
<protein>
    <submittedName>
        <fullName evidence="1">31160_t:CDS:1</fullName>
    </submittedName>
</protein>
<keyword evidence="2" id="KW-1185">Reference proteome</keyword>
<dbReference type="EMBL" id="CAJVQB010049614">
    <property type="protein sequence ID" value="CAG8834552.1"/>
    <property type="molecule type" value="Genomic_DNA"/>
</dbReference>
<evidence type="ECO:0000313" key="1">
    <source>
        <dbReference type="EMBL" id="CAG8834552.1"/>
    </source>
</evidence>
<accession>A0ABN7WKF7</accession>
<reference evidence="1 2" key="1">
    <citation type="submission" date="2021-06" db="EMBL/GenBank/DDBJ databases">
        <authorList>
            <person name="Kallberg Y."/>
            <person name="Tangrot J."/>
            <person name="Rosling A."/>
        </authorList>
    </citation>
    <scope>NUCLEOTIDE SEQUENCE [LARGE SCALE GENOMIC DNA]</scope>
    <source>
        <strain evidence="1 2">120-4 pot B 10/14</strain>
    </source>
</reference>
<sequence length="76" mass="9096">ENLYKNLEENKEDRTEDKDVFELESIHEEILDALIFFLSRDIDEEAGKMATLVVELAELVKEQQEKRDRCLFQQQH</sequence>
<proteinExistence type="predicted"/>
<dbReference type="Proteomes" id="UP000789901">
    <property type="component" value="Unassembled WGS sequence"/>
</dbReference>
<name>A0ABN7WKF7_GIGMA</name>
<organism evidence="1 2">
    <name type="scientific">Gigaspora margarita</name>
    <dbReference type="NCBI Taxonomy" id="4874"/>
    <lineage>
        <taxon>Eukaryota</taxon>
        <taxon>Fungi</taxon>
        <taxon>Fungi incertae sedis</taxon>
        <taxon>Mucoromycota</taxon>
        <taxon>Glomeromycotina</taxon>
        <taxon>Glomeromycetes</taxon>
        <taxon>Diversisporales</taxon>
        <taxon>Gigasporaceae</taxon>
        <taxon>Gigaspora</taxon>
    </lineage>
</organism>